<keyword evidence="2" id="KW-1185">Reference proteome</keyword>
<organism evidence="1 2">
    <name type="scientific">Allobranchiibius huperziae</name>
    <dbReference type="NCBI Taxonomy" id="1874116"/>
    <lineage>
        <taxon>Bacteria</taxon>
        <taxon>Bacillati</taxon>
        <taxon>Actinomycetota</taxon>
        <taxon>Actinomycetes</taxon>
        <taxon>Micrococcales</taxon>
        <taxon>Dermacoccaceae</taxon>
        <taxon>Allobranchiibius</taxon>
    </lineage>
</organism>
<accession>A0A853DJR3</accession>
<dbReference type="RefSeq" id="WP_179481754.1">
    <property type="nucleotide sequence ID" value="NZ_JACCFW010000001.1"/>
</dbReference>
<dbReference type="Gene3D" id="3.30.110.170">
    <property type="entry name" value="Protein of unknown function (DUF541), domain 1"/>
    <property type="match status" value="1"/>
</dbReference>
<dbReference type="InterPro" id="IPR007497">
    <property type="entry name" value="SIMPL/DUF541"/>
</dbReference>
<evidence type="ECO:0000313" key="1">
    <source>
        <dbReference type="EMBL" id="NYJ75244.1"/>
    </source>
</evidence>
<dbReference type="Pfam" id="PF04402">
    <property type="entry name" value="SIMPL"/>
    <property type="match status" value="1"/>
</dbReference>
<proteinExistence type="predicted"/>
<name>A0A853DJR3_9MICO</name>
<dbReference type="EMBL" id="JACCFW010000001">
    <property type="protein sequence ID" value="NYJ75244.1"/>
    <property type="molecule type" value="Genomic_DNA"/>
</dbReference>
<dbReference type="Proteomes" id="UP000571817">
    <property type="component" value="Unassembled WGS sequence"/>
</dbReference>
<gene>
    <name evidence="1" type="ORF">HNR15_002207</name>
</gene>
<comment type="caution">
    <text evidence="1">The sequence shown here is derived from an EMBL/GenBank/DDBJ whole genome shotgun (WGS) entry which is preliminary data.</text>
</comment>
<reference evidence="1 2" key="1">
    <citation type="submission" date="2020-07" db="EMBL/GenBank/DDBJ databases">
        <title>Sequencing the genomes of 1000 actinobacteria strains.</title>
        <authorList>
            <person name="Klenk H.-P."/>
        </authorList>
    </citation>
    <scope>NUCLEOTIDE SEQUENCE [LARGE SCALE GENOMIC DNA]</scope>
    <source>
        <strain evidence="1 2">DSM 29531</strain>
    </source>
</reference>
<dbReference type="Gene3D" id="3.30.70.2970">
    <property type="entry name" value="Protein of unknown function (DUF541), domain 2"/>
    <property type="match status" value="1"/>
</dbReference>
<protein>
    <recommendedName>
        <fullName evidence="3">SIMPL domain-containing protein</fullName>
    </recommendedName>
</protein>
<sequence length="214" mass="23836">MSLTIRVHETATRHCPAERADLQLRIQAEGTDKHAVAERVRTVLRLLTDELADLERGGAVRRWSNEQVTTWSDRPYDPDGRRLPLTHQTSADVQARFADFEQLGHAVEQWCEIDEVRVEHVQWELTTATRNEASNSLRAQAVRSADEHAHQYARAAGKQAIEAVVIADSGSAQGGAEFREQARFAPSSGSSTDLRFAPRRIAVTIAIDVEFLAS</sequence>
<dbReference type="AlphaFoldDB" id="A0A853DJR3"/>
<evidence type="ECO:0000313" key="2">
    <source>
        <dbReference type="Proteomes" id="UP000571817"/>
    </source>
</evidence>
<evidence type="ECO:0008006" key="3">
    <source>
        <dbReference type="Google" id="ProtNLM"/>
    </source>
</evidence>